<gene>
    <name evidence="1" type="ORF">GIY21_04285</name>
    <name evidence="2" type="ORF">GIY22_04275</name>
</gene>
<dbReference type="GO" id="GO:0006788">
    <property type="term" value="P:heme oxidation"/>
    <property type="evidence" value="ECO:0007669"/>
    <property type="project" value="InterPro"/>
</dbReference>
<evidence type="ECO:0000313" key="2">
    <source>
        <dbReference type="EMBL" id="MRH73840.1"/>
    </source>
</evidence>
<sequence length="208" mass="22412">MTHTPSPPVIAPSPAPSRAQRLKAATAQAHTRLDRRIMAAQPFASRDNYARFLQVQYRFHCDMERIYANPVLASVVPDLAQRRRLPALVADLHDLGVALPADHTTAPGSAGHPTQVAALGWLYVAEGSNLGAAILARLAAKLGLHAQFGARHLAGHEDGRAQHWRQFVAALDRLALDAGQEQAVIAAARSAFAQVQAYVDLHLPATPR</sequence>
<dbReference type="CDD" id="cd19166">
    <property type="entry name" value="HemeO-bac"/>
    <property type="match status" value="1"/>
</dbReference>
<name>A0A6N7Q577_9XANT</name>
<proteinExistence type="predicted"/>
<dbReference type="AlphaFoldDB" id="A0A6N7Q577"/>
<dbReference type="SUPFAM" id="SSF48613">
    <property type="entry name" value="Heme oxygenase-like"/>
    <property type="match status" value="1"/>
</dbReference>
<reference evidence="2" key="2">
    <citation type="journal article" date="2020" name="Plant Dis.">
        <title>A Grain Rot of Rice in Iran Caused by a Xanthomonas Strain Closely Related to X. sacchari.</title>
        <authorList>
            <person name="Mirghasempour S.A."/>
            <person name="Huang S."/>
            <person name="Studholme D.J."/>
            <person name="Brady C.L."/>
        </authorList>
    </citation>
    <scope>NUCLEOTIDE SEQUENCE</scope>
    <source>
        <strain evidence="2">SAM114</strain>
    </source>
</reference>
<evidence type="ECO:0000313" key="1">
    <source>
        <dbReference type="EMBL" id="MRG99508.1"/>
    </source>
</evidence>
<organism evidence="1 4">
    <name type="scientific">Xanthomonas sontii</name>
    <dbReference type="NCBI Taxonomy" id="2650745"/>
    <lineage>
        <taxon>Bacteria</taxon>
        <taxon>Pseudomonadati</taxon>
        <taxon>Pseudomonadota</taxon>
        <taxon>Gammaproteobacteria</taxon>
        <taxon>Lysobacterales</taxon>
        <taxon>Lysobacteraceae</taxon>
        <taxon>Xanthomonas</taxon>
    </lineage>
</organism>
<evidence type="ECO:0000313" key="4">
    <source>
        <dbReference type="Proteomes" id="UP000439314"/>
    </source>
</evidence>
<dbReference type="RefSeq" id="WP_152239993.1">
    <property type="nucleotide sequence ID" value="NZ_WJPM01000002.1"/>
</dbReference>
<dbReference type="Pfam" id="PF01126">
    <property type="entry name" value="Heme_oxygenase"/>
    <property type="match status" value="1"/>
</dbReference>
<dbReference type="EMBL" id="WJPN01000002">
    <property type="protein sequence ID" value="MRG99508.1"/>
    <property type="molecule type" value="Genomic_DNA"/>
</dbReference>
<reference evidence="3 4" key="1">
    <citation type="submission" date="2019-11" db="EMBL/GenBank/DDBJ databases">
        <title>First report of rice panicle blight caused by Xanthomonas sp. in Iran.</title>
        <authorList>
            <person name="Mirghasempour S.A."/>
            <person name="Huang S."/>
            <person name="Brady C.L."/>
            <person name="Studholme D.J."/>
        </authorList>
    </citation>
    <scope>NUCLEOTIDE SEQUENCE [LARGE SCALE GENOMIC DNA]</scope>
    <source>
        <strain evidence="1 4">ASD011</strain>
        <strain evidence="3">SAM114</strain>
    </source>
</reference>
<dbReference type="Proteomes" id="UP000437931">
    <property type="component" value="Unassembled WGS sequence"/>
</dbReference>
<dbReference type="EMBL" id="WJPM01000002">
    <property type="protein sequence ID" value="MRH73840.1"/>
    <property type="molecule type" value="Genomic_DNA"/>
</dbReference>
<dbReference type="InterPro" id="IPR016053">
    <property type="entry name" value="Haem_Oase-like"/>
</dbReference>
<dbReference type="Proteomes" id="UP000439314">
    <property type="component" value="Unassembled WGS sequence"/>
</dbReference>
<protein>
    <submittedName>
        <fullName evidence="1">Biliverdin-producing heme oxygenase</fullName>
    </submittedName>
</protein>
<comment type="caution">
    <text evidence="1">The sequence shown here is derived from an EMBL/GenBank/DDBJ whole genome shotgun (WGS) entry which is preliminary data.</text>
</comment>
<dbReference type="InterPro" id="IPR016084">
    <property type="entry name" value="Haem_Oase-like_multi-hlx"/>
</dbReference>
<accession>A0A6N7Q577</accession>
<evidence type="ECO:0000313" key="3">
    <source>
        <dbReference type="Proteomes" id="UP000437931"/>
    </source>
</evidence>
<dbReference type="Gene3D" id="1.20.910.10">
    <property type="entry name" value="Heme oxygenase-like"/>
    <property type="match status" value="1"/>
</dbReference>
<dbReference type="GO" id="GO:0004392">
    <property type="term" value="F:heme oxygenase (decyclizing) activity"/>
    <property type="evidence" value="ECO:0007669"/>
    <property type="project" value="InterPro"/>
</dbReference>
<keyword evidence="3" id="KW-1185">Reference proteome</keyword>